<dbReference type="InterPro" id="IPR056592">
    <property type="entry name" value="Beta-prop_At3g26010-like"/>
</dbReference>
<evidence type="ECO:0000313" key="2">
    <source>
        <dbReference type="EMBL" id="KXG34572.1"/>
    </source>
</evidence>
<organism evidence="2 3">
    <name type="scientific">Sorghum bicolor</name>
    <name type="common">Sorghum</name>
    <name type="synonym">Sorghum vulgare</name>
    <dbReference type="NCBI Taxonomy" id="4558"/>
    <lineage>
        <taxon>Eukaryota</taxon>
        <taxon>Viridiplantae</taxon>
        <taxon>Streptophyta</taxon>
        <taxon>Embryophyta</taxon>
        <taxon>Tracheophyta</taxon>
        <taxon>Spermatophyta</taxon>
        <taxon>Magnoliopsida</taxon>
        <taxon>Liliopsida</taxon>
        <taxon>Poales</taxon>
        <taxon>Poaceae</taxon>
        <taxon>PACMAD clade</taxon>
        <taxon>Panicoideae</taxon>
        <taxon>Andropogonodae</taxon>
        <taxon>Andropogoneae</taxon>
        <taxon>Sorghinae</taxon>
        <taxon>Sorghum</taxon>
    </lineage>
</organism>
<dbReference type="eggNOG" id="ENOG502R6CZ">
    <property type="taxonomic scope" value="Eukaryota"/>
</dbReference>
<dbReference type="PANTHER" id="PTHR35546">
    <property type="entry name" value="F-BOX PROTEIN INTERACTION DOMAIN PROTEIN-RELATED"/>
    <property type="match status" value="1"/>
</dbReference>
<dbReference type="PANTHER" id="PTHR35546:SF28">
    <property type="entry name" value="F-BOX DOMAIN-CONTAINING PROTEIN"/>
    <property type="match status" value="1"/>
</dbReference>
<dbReference type="Pfam" id="PF00646">
    <property type="entry name" value="F-box"/>
    <property type="match status" value="1"/>
</dbReference>
<keyword evidence="3" id="KW-1185">Reference proteome</keyword>
<protein>
    <recommendedName>
        <fullName evidence="1">F-box domain-containing protein</fullName>
    </recommendedName>
</protein>
<evidence type="ECO:0000259" key="1">
    <source>
        <dbReference type="SMART" id="SM00256"/>
    </source>
</evidence>
<dbReference type="InterPro" id="IPR001810">
    <property type="entry name" value="F-box_dom"/>
</dbReference>
<evidence type="ECO:0000313" key="3">
    <source>
        <dbReference type="Proteomes" id="UP000000768"/>
    </source>
</evidence>
<dbReference type="OMA" id="SKGWCDL"/>
<dbReference type="InParanoid" id="A0A1B6Q9H6"/>
<dbReference type="OrthoDB" id="688837at2759"/>
<reference evidence="3" key="2">
    <citation type="journal article" date="2018" name="Plant J.">
        <title>The Sorghum bicolor reference genome: improved assembly, gene annotations, a transcriptome atlas, and signatures of genome organization.</title>
        <authorList>
            <person name="McCormick R.F."/>
            <person name="Truong S.K."/>
            <person name="Sreedasyam A."/>
            <person name="Jenkins J."/>
            <person name="Shu S."/>
            <person name="Sims D."/>
            <person name="Kennedy M."/>
            <person name="Amirebrahimi M."/>
            <person name="Weers B.D."/>
            <person name="McKinley B."/>
            <person name="Mattison A."/>
            <person name="Morishige D.T."/>
            <person name="Grimwood J."/>
            <person name="Schmutz J."/>
            <person name="Mullet J.E."/>
        </authorList>
    </citation>
    <scope>NUCLEOTIDE SEQUENCE [LARGE SCALE GENOMIC DNA]</scope>
    <source>
        <strain evidence="3">cv. BTx623</strain>
    </source>
</reference>
<dbReference type="Gramene" id="KXG34572">
    <property type="protein sequence ID" value="KXG34572"/>
    <property type="gene ID" value="SORBI_3002G059600"/>
</dbReference>
<reference evidence="2 3" key="1">
    <citation type="journal article" date="2009" name="Nature">
        <title>The Sorghum bicolor genome and the diversification of grasses.</title>
        <authorList>
            <person name="Paterson A.H."/>
            <person name="Bowers J.E."/>
            <person name="Bruggmann R."/>
            <person name="Dubchak I."/>
            <person name="Grimwood J."/>
            <person name="Gundlach H."/>
            <person name="Haberer G."/>
            <person name="Hellsten U."/>
            <person name="Mitros T."/>
            <person name="Poliakov A."/>
            <person name="Schmutz J."/>
            <person name="Spannagl M."/>
            <person name="Tang H."/>
            <person name="Wang X."/>
            <person name="Wicker T."/>
            <person name="Bharti A.K."/>
            <person name="Chapman J."/>
            <person name="Feltus F.A."/>
            <person name="Gowik U."/>
            <person name="Grigoriev I.V."/>
            <person name="Lyons E."/>
            <person name="Maher C.A."/>
            <person name="Martis M."/>
            <person name="Narechania A."/>
            <person name="Otillar R.P."/>
            <person name="Penning B.W."/>
            <person name="Salamov A.A."/>
            <person name="Wang Y."/>
            <person name="Zhang L."/>
            <person name="Carpita N.C."/>
            <person name="Freeling M."/>
            <person name="Gingle A.R."/>
            <person name="Hash C.T."/>
            <person name="Keller B."/>
            <person name="Klein P."/>
            <person name="Kresovich S."/>
            <person name="McCann M.C."/>
            <person name="Ming R."/>
            <person name="Peterson D.G."/>
            <person name="Mehboob-ur-Rahman"/>
            <person name="Ware D."/>
            <person name="Westhoff P."/>
            <person name="Mayer K.F."/>
            <person name="Messing J."/>
            <person name="Rokhsar D.S."/>
        </authorList>
    </citation>
    <scope>NUCLEOTIDE SEQUENCE [LARGE SCALE GENOMIC DNA]</scope>
    <source>
        <strain evidence="3">cv. BTx623</strain>
    </source>
</reference>
<dbReference type="InterPro" id="IPR055290">
    <property type="entry name" value="At3g26010-like"/>
</dbReference>
<dbReference type="SMART" id="SM00256">
    <property type="entry name" value="FBOX"/>
    <property type="match status" value="1"/>
</dbReference>
<sequence>MDGPKRTKAAAADGFPDDPVVKILSCLPAKPLFRFKCVSKGWCDLIVDRLGRRKFPQTLEGFFIDSSVGGGVNDLRFINLSGKSVPLVDASFSFLTKLPEIKQIKLLSAHNGLLLFENFIDCDRYKYIICNPATEQWMCVPSPGISSHPPRTCDCEQHFANEVNSLLIFNPDVSSHFHLLQFWHSNDETRLVNTVLAFSSETGVWRNSTTEWIKWREWMELDEVRSKLGYADVNGMLHVPVYPQPILTPSQRQDIKIVVADMQGKKLMAIHWPGLNEFTDATFIGQSQGHLHCITAHKKQDHPIHITGLSIWVLEDYDAGHWVLKKSVSCSQLFGEMSCGVNDLDVITIHPDRNLVFFVHRCSWKLMSYDMDTEEVCDLYTLGHGCGLIIPYVPYFADVPVLSGRASTDFLEGQPTIV</sequence>
<gene>
    <name evidence="2" type="ORF">SORBI_3002G059600</name>
</gene>
<dbReference type="EMBL" id="CM000761">
    <property type="protein sequence ID" value="KXG34572.1"/>
    <property type="molecule type" value="Genomic_DNA"/>
</dbReference>
<dbReference type="InterPro" id="IPR036047">
    <property type="entry name" value="F-box-like_dom_sf"/>
</dbReference>
<accession>A0A1B6Q9H6</accession>
<feature type="domain" description="F-box" evidence="1">
    <location>
        <begin position="15"/>
        <end position="54"/>
    </location>
</feature>
<proteinExistence type="predicted"/>
<dbReference type="Proteomes" id="UP000000768">
    <property type="component" value="Chromosome 2"/>
</dbReference>
<dbReference type="SUPFAM" id="SSF81383">
    <property type="entry name" value="F-box domain"/>
    <property type="match status" value="1"/>
</dbReference>
<dbReference type="AlphaFoldDB" id="A0A1B6Q9H6"/>
<name>A0A1B6Q9H6_SORBI</name>
<dbReference type="Pfam" id="PF24750">
    <property type="entry name" value="b-prop_At3g26010-like"/>
    <property type="match status" value="1"/>
</dbReference>